<feature type="domain" description="HD-GYP" evidence="3">
    <location>
        <begin position="672"/>
        <end position="867"/>
    </location>
</feature>
<feature type="domain" description="PAS" evidence="1">
    <location>
        <begin position="8"/>
        <end position="73"/>
    </location>
</feature>
<dbReference type="InterPro" id="IPR013656">
    <property type="entry name" value="PAS_4"/>
</dbReference>
<dbReference type="PROSITE" id="PS50112">
    <property type="entry name" value="PAS"/>
    <property type="match status" value="1"/>
</dbReference>
<dbReference type="SUPFAM" id="SSF55781">
    <property type="entry name" value="GAF domain-like"/>
    <property type="match status" value="3"/>
</dbReference>
<dbReference type="OrthoDB" id="9798833at2"/>
<dbReference type="InterPro" id="IPR035965">
    <property type="entry name" value="PAS-like_dom_sf"/>
</dbReference>
<dbReference type="SMART" id="SM00471">
    <property type="entry name" value="HDc"/>
    <property type="match status" value="1"/>
</dbReference>
<protein>
    <submittedName>
        <fullName evidence="4">PAS domain S-box-containing protein</fullName>
    </submittedName>
</protein>
<dbReference type="STRING" id="39060.SAMN05660706_11511"/>
<evidence type="ECO:0000259" key="1">
    <source>
        <dbReference type="PROSITE" id="PS50112"/>
    </source>
</evidence>
<gene>
    <name evidence="4" type="ORF">SAMN05660706_11511</name>
</gene>
<dbReference type="InterPro" id="IPR052020">
    <property type="entry name" value="Cyclic_di-GMP/3'3'-cGAMP_PDE"/>
</dbReference>
<dbReference type="Pfam" id="PF13487">
    <property type="entry name" value="HD_5"/>
    <property type="match status" value="1"/>
</dbReference>
<dbReference type="Gene3D" id="3.30.450.20">
    <property type="entry name" value="PAS domain"/>
    <property type="match status" value="1"/>
</dbReference>
<dbReference type="PROSITE" id="PS50113">
    <property type="entry name" value="PAC"/>
    <property type="match status" value="1"/>
</dbReference>
<dbReference type="SUPFAM" id="SSF109604">
    <property type="entry name" value="HD-domain/PDEase-like"/>
    <property type="match status" value="1"/>
</dbReference>
<dbReference type="RefSeq" id="WP_092483626.1">
    <property type="nucleotide sequence ID" value="NZ_FOYM01000015.1"/>
</dbReference>
<dbReference type="InterPro" id="IPR037522">
    <property type="entry name" value="HD_GYP_dom"/>
</dbReference>
<proteinExistence type="predicted"/>
<evidence type="ECO:0000313" key="5">
    <source>
        <dbReference type="Proteomes" id="UP000199584"/>
    </source>
</evidence>
<dbReference type="CDD" id="cd00077">
    <property type="entry name" value="HDc"/>
    <property type="match status" value="1"/>
</dbReference>
<dbReference type="NCBIfam" id="TIGR00229">
    <property type="entry name" value="sensory_box"/>
    <property type="match status" value="1"/>
</dbReference>
<dbReference type="InterPro" id="IPR003018">
    <property type="entry name" value="GAF"/>
</dbReference>
<sequence length="877" mass="98530">MPNHLFFLQQLIDAIPSPIFYKNARGLYQGCNKAFEAFTGLSKEEIIGKTVYDIAPKDLAEKYHEMEAALLRKPGVQVYEASVLYADGTRHDVIFNKTAYLNPDGTVAGLAGIILNITERKQAEMEIRHMLRYEKTIAQISSRFVSKSDIDVSINDSLADMGTVSGADRAYLFLIRQGGTVMDNTHEWCAEGVSPQIHNLQNLPADMFPWWMSKLRKGEFIHISDVSKMPAESKAEQEILQNQDIKSLLVMPVVIKGTLAGFIGLDNVSTTGEWSNHNLSLLRVCSEILGNAIERKRAEDTICQSVTHAKALASINAQLYSDNLRQMQTITALYASAQRLAQNLNQRELAEEITRTCVEVFGVRLAWLGRAEEDKSVRLLAHYPLDSKYPQKLTLRWDDSPQGRGPTGRAIRCGSPVVSDDIASAANNTPWRTAQLAEGFCSSAAFPLISQNVTLGSLNLYSDRSGFFTPEQVELIQTYAHQAAIALEKARLLEETERRLKYLHALRRVDKTINTKPDLYVTFNVILDQLIEHLGVHAADILVLNQHAQVLEYAAGLGFRSTTAEGSRLRLGEGYVGQALLDKRSIHISNLPEMGTAFLRAPLLANENFKAYFSIPLIIKGQIKGLLEVFHREPLYPDRDGLDFMETLAGQAAIAIENTALLENIQHTNQELRLAYDATIESWARILDMRDKETEGHSQRVARATVHLSRAMGVHEAELVHVHRGALLHDIGKMGIPDHILLKPGPLSDEEWEIMRRHPVNAYEMLSPIEYLRPALDIPYCHHEKWDGTGYPRGLRGEQIPLSARIFAVIDVWDALRSDRPYRPALPENKVYAYIREQAGKHFDPGVVQMFFEIDWHQLLDEANLAIDPPQALLAQY</sequence>
<dbReference type="PROSITE" id="PS51832">
    <property type="entry name" value="HD_GYP"/>
    <property type="match status" value="1"/>
</dbReference>
<dbReference type="EMBL" id="FOYM01000015">
    <property type="protein sequence ID" value="SFR07701.1"/>
    <property type="molecule type" value="Genomic_DNA"/>
</dbReference>
<dbReference type="InterPro" id="IPR000014">
    <property type="entry name" value="PAS"/>
</dbReference>
<dbReference type="InterPro" id="IPR000700">
    <property type="entry name" value="PAS-assoc_C"/>
</dbReference>
<dbReference type="SMART" id="SM00065">
    <property type="entry name" value="GAF"/>
    <property type="match status" value="3"/>
</dbReference>
<dbReference type="PANTHER" id="PTHR45228:SF1">
    <property type="entry name" value="CYCLIC DI-GMP PHOSPHODIESTERASE TM_0186"/>
    <property type="match status" value="1"/>
</dbReference>
<dbReference type="PANTHER" id="PTHR45228">
    <property type="entry name" value="CYCLIC DI-GMP PHOSPHODIESTERASE TM_0186-RELATED"/>
    <property type="match status" value="1"/>
</dbReference>
<evidence type="ECO:0000259" key="3">
    <source>
        <dbReference type="PROSITE" id="PS51832"/>
    </source>
</evidence>
<dbReference type="AlphaFoldDB" id="A0A1I6DQP1"/>
<organism evidence="4 5">
    <name type="scientific">Desulfoscipio geothermicus DSM 3669</name>
    <dbReference type="NCBI Taxonomy" id="1121426"/>
    <lineage>
        <taxon>Bacteria</taxon>
        <taxon>Bacillati</taxon>
        <taxon>Bacillota</taxon>
        <taxon>Clostridia</taxon>
        <taxon>Eubacteriales</taxon>
        <taxon>Desulfallaceae</taxon>
        <taxon>Desulfoscipio</taxon>
    </lineage>
</organism>
<accession>A0A1I6DQP1</accession>
<dbReference type="InterPro" id="IPR003607">
    <property type="entry name" value="HD/PDEase_dom"/>
</dbReference>
<dbReference type="Proteomes" id="UP000199584">
    <property type="component" value="Unassembled WGS sequence"/>
</dbReference>
<dbReference type="SUPFAM" id="SSF55785">
    <property type="entry name" value="PYP-like sensor domain (PAS domain)"/>
    <property type="match status" value="1"/>
</dbReference>
<dbReference type="Pfam" id="PF08448">
    <property type="entry name" value="PAS_4"/>
    <property type="match status" value="1"/>
</dbReference>
<dbReference type="InterPro" id="IPR029016">
    <property type="entry name" value="GAF-like_dom_sf"/>
</dbReference>
<keyword evidence="5" id="KW-1185">Reference proteome</keyword>
<evidence type="ECO:0000313" key="4">
    <source>
        <dbReference type="EMBL" id="SFR07701.1"/>
    </source>
</evidence>
<dbReference type="Pfam" id="PF13185">
    <property type="entry name" value="GAF_2"/>
    <property type="match status" value="2"/>
</dbReference>
<name>A0A1I6DQP1_9FIRM</name>
<dbReference type="CDD" id="cd00130">
    <property type="entry name" value="PAS"/>
    <property type="match status" value="1"/>
</dbReference>
<dbReference type="Gene3D" id="1.10.3210.10">
    <property type="entry name" value="Hypothetical protein af1432"/>
    <property type="match status" value="1"/>
</dbReference>
<dbReference type="Gene3D" id="3.30.450.40">
    <property type="match status" value="3"/>
</dbReference>
<dbReference type="Pfam" id="PF01590">
    <property type="entry name" value="GAF"/>
    <property type="match status" value="1"/>
</dbReference>
<evidence type="ECO:0000259" key="2">
    <source>
        <dbReference type="PROSITE" id="PS50113"/>
    </source>
</evidence>
<feature type="domain" description="PAC" evidence="2">
    <location>
        <begin position="77"/>
        <end position="129"/>
    </location>
</feature>
<reference evidence="5" key="1">
    <citation type="submission" date="2016-10" db="EMBL/GenBank/DDBJ databases">
        <authorList>
            <person name="Varghese N."/>
            <person name="Submissions S."/>
        </authorList>
    </citation>
    <scope>NUCLEOTIDE SEQUENCE [LARGE SCALE GENOMIC DNA]</scope>
    <source>
        <strain evidence="5">DSM 3669</strain>
    </source>
</reference>
<dbReference type="SMART" id="SM00091">
    <property type="entry name" value="PAS"/>
    <property type="match status" value="1"/>
</dbReference>